<organism evidence="2 3">
    <name type="scientific">Babesia bigemina</name>
    <dbReference type="NCBI Taxonomy" id="5866"/>
    <lineage>
        <taxon>Eukaryota</taxon>
        <taxon>Sar</taxon>
        <taxon>Alveolata</taxon>
        <taxon>Apicomplexa</taxon>
        <taxon>Aconoidasida</taxon>
        <taxon>Piroplasmida</taxon>
        <taxon>Babesiidae</taxon>
        <taxon>Babesia</taxon>
    </lineage>
</organism>
<dbReference type="Proteomes" id="UP000033188">
    <property type="component" value="Chromosome 3"/>
</dbReference>
<dbReference type="GeneID" id="24565093"/>
<dbReference type="EMBL" id="LK391709">
    <property type="protein sequence ID" value="CDR96552.1"/>
    <property type="molecule type" value="Genomic_DNA"/>
</dbReference>
<reference evidence="3" key="1">
    <citation type="journal article" date="2014" name="Nucleic Acids Res.">
        <title>The evolutionary dynamics of variant antigen genes in Babesia reveal a history of genomic innovation underlying host-parasite interaction.</title>
        <authorList>
            <person name="Jackson A.P."/>
            <person name="Otto T.D."/>
            <person name="Darby A."/>
            <person name="Ramaprasad A."/>
            <person name="Xia D."/>
            <person name="Echaide I.E."/>
            <person name="Farber M."/>
            <person name="Gahlot S."/>
            <person name="Gamble J."/>
            <person name="Gupta D."/>
            <person name="Gupta Y."/>
            <person name="Jackson L."/>
            <person name="Malandrin L."/>
            <person name="Malas T.B."/>
            <person name="Moussa E."/>
            <person name="Nair M."/>
            <person name="Reid A.J."/>
            <person name="Sanders M."/>
            <person name="Sharma J."/>
            <person name="Tracey A."/>
            <person name="Quail M.A."/>
            <person name="Weir W."/>
            <person name="Wastling J.M."/>
            <person name="Hall N."/>
            <person name="Willadsen P."/>
            <person name="Lingelbach K."/>
            <person name="Shiels B."/>
            <person name="Tait A."/>
            <person name="Berriman M."/>
            <person name="Allred D.R."/>
            <person name="Pain A."/>
        </authorList>
    </citation>
    <scope>NUCLEOTIDE SEQUENCE [LARGE SCALE GENOMIC DNA]</scope>
    <source>
        <strain evidence="3">Bond</strain>
    </source>
</reference>
<protein>
    <submittedName>
        <fullName evidence="2">Uncharacterized protein</fullName>
    </submittedName>
</protein>
<proteinExistence type="predicted"/>
<feature type="region of interest" description="Disordered" evidence="1">
    <location>
        <begin position="1"/>
        <end position="22"/>
    </location>
</feature>
<gene>
    <name evidence="2" type="ORF">BBBOND_0304550</name>
</gene>
<evidence type="ECO:0000313" key="2">
    <source>
        <dbReference type="EMBL" id="CDR96552.1"/>
    </source>
</evidence>
<accession>A0A061D992</accession>
<keyword evidence="3" id="KW-1185">Reference proteome</keyword>
<dbReference type="RefSeq" id="XP_012768738.1">
    <property type="nucleotide sequence ID" value="XM_012913284.1"/>
</dbReference>
<dbReference type="VEuPathDB" id="PiroplasmaDB:BBBOND_0304550"/>
<dbReference type="KEGG" id="bbig:BBBOND_0304550"/>
<dbReference type="AlphaFoldDB" id="A0A061D992"/>
<sequence>MIDAFDEDLNTHPPLNDTTSPHASTGKLISMADVHLITPWFKNEVVNWRYAAYLVVGLFSPECQLKPRHSLIDAVFHKTYSLTQISFAAF</sequence>
<evidence type="ECO:0000256" key="1">
    <source>
        <dbReference type="SAM" id="MobiDB-lite"/>
    </source>
</evidence>
<name>A0A061D992_BABBI</name>
<evidence type="ECO:0000313" key="3">
    <source>
        <dbReference type="Proteomes" id="UP000033188"/>
    </source>
</evidence>